<dbReference type="AlphaFoldDB" id="A0A0E9TKQ5"/>
<evidence type="ECO:0000256" key="1">
    <source>
        <dbReference type="SAM" id="Phobius"/>
    </source>
</evidence>
<reference evidence="2" key="2">
    <citation type="journal article" date="2015" name="Fish Shellfish Immunol.">
        <title>Early steps in the European eel (Anguilla anguilla)-Vibrio vulnificus interaction in the gills: Role of the RtxA13 toxin.</title>
        <authorList>
            <person name="Callol A."/>
            <person name="Pajuelo D."/>
            <person name="Ebbesson L."/>
            <person name="Teles M."/>
            <person name="MacKenzie S."/>
            <person name="Amaro C."/>
        </authorList>
    </citation>
    <scope>NUCLEOTIDE SEQUENCE</scope>
</reference>
<reference evidence="2" key="1">
    <citation type="submission" date="2014-11" db="EMBL/GenBank/DDBJ databases">
        <authorList>
            <person name="Amaro Gonzalez C."/>
        </authorList>
    </citation>
    <scope>NUCLEOTIDE SEQUENCE</scope>
</reference>
<organism evidence="2">
    <name type="scientific">Anguilla anguilla</name>
    <name type="common">European freshwater eel</name>
    <name type="synonym">Muraena anguilla</name>
    <dbReference type="NCBI Taxonomy" id="7936"/>
    <lineage>
        <taxon>Eukaryota</taxon>
        <taxon>Metazoa</taxon>
        <taxon>Chordata</taxon>
        <taxon>Craniata</taxon>
        <taxon>Vertebrata</taxon>
        <taxon>Euteleostomi</taxon>
        <taxon>Actinopterygii</taxon>
        <taxon>Neopterygii</taxon>
        <taxon>Teleostei</taxon>
        <taxon>Anguilliformes</taxon>
        <taxon>Anguillidae</taxon>
        <taxon>Anguilla</taxon>
    </lineage>
</organism>
<accession>A0A0E9TKQ5</accession>
<protein>
    <submittedName>
        <fullName evidence="2">Uncharacterized protein</fullName>
    </submittedName>
</protein>
<evidence type="ECO:0000313" key="2">
    <source>
        <dbReference type="EMBL" id="JAH54062.1"/>
    </source>
</evidence>
<name>A0A0E9TKQ5_ANGAN</name>
<keyword evidence="1" id="KW-0812">Transmembrane</keyword>
<sequence length="32" mass="3677">MLKIKMATVIMKPFFCPGIFLALYCCLGNYMD</sequence>
<feature type="transmembrane region" description="Helical" evidence="1">
    <location>
        <begin position="12"/>
        <end position="31"/>
    </location>
</feature>
<keyword evidence="1" id="KW-1133">Transmembrane helix</keyword>
<keyword evidence="1" id="KW-0472">Membrane</keyword>
<dbReference type="EMBL" id="GBXM01054515">
    <property type="protein sequence ID" value="JAH54062.1"/>
    <property type="molecule type" value="Transcribed_RNA"/>
</dbReference>
<proteinExistence type="predicted"/>